<keyword evidence="3" id="KW-1185">Reference proteome</keyword>
<organism evidence="2 3">
    <name type="scientific">Symbiodinium microadriaticum</name>
    <name type="common">Dinoflagellate</name>
    <name type="synonym">Zooxanthella microadriatica</name>
    <dbReference type="NCBI Taxonomy" id="2951"/>
    <lineage>
        <taxon>Eukaryota</taxon>
        <taxon>Sar</taxon>
        <taxon>Alveolata</taxon>
        <taxon>Dinophyceae</taxon>
        <taxon>Suessiales</taxon>
        <taxon>Symbiodiniaceae</taxon>
        <taxon>Symbiodinium</taxon>
    </lineage>
</organism>
<dbReference type="Proteomes" id="UP000186817">
    <property type="component" value="Unassembled WGS sequence"/>
</dbReference>
<feature type="compositionally biased region" description="Polar residues" evidence="1">
    <location>
        <begin position="1"/>
        <end position="13"/>
    </location>
</feature>
<name>A0A1Q9CDR5_SYMMI</name>
<protein>
    <submittedName>
        <fullName evidence="2">Uncharacterized protein</fullName>
    </submittedName>
</protein>
<dbReference type="AlphaFoldDB" id="A0A1Q9CDR5"/>
<reference evidence="2 3" key="1">
    <citation type="submission" date="2016-02" db="EMBL/GenBank/DDBJ databases">
        <title>Genome analysis of coral dinoflagellate symbionts highlights evolutionary adaptations to a symbiotic lifestyle.</title>
        <authorList>
            <person name="Aranda M."/>
            <person name="Li Y."/>
            <person name="Liew Y.J."/>
            <person name="Baumgarten S."/>
            <person name="Simakov O."/>
            <person name="Wilson M."/>
            <person name="Piel J."/>
            <person name="Ashoor H."/>
            <person name="Bougouffa S."/>
            <person name="Bajic V.B."/>
            <person name="Ryu T."/>
            <person name="Ravasi T."/>
            <person name="Bayer T."/>
            <person name="Micklem G."/>
            <person name="Kim H."/>
            <person name="Bhak J."/>
            <person name="Lajeunesse T.C."/>
            <person name="Voolstra C.R."/>
        </authorList>
    </citation>
    <scope>NUCLEOTIDE SEQUENCE [LARGE SCALE GENOMIC DNA]</scope>
    <source>
        <strain evidence="2 3">CCMP2467</strain>
    </source>
</reference>
<comment type="caution">
    <text evidence="2">The sequence shown here is derived from an EMBL/GenBank/DDBJ whole genome shotgun (WGS) entry which is preliminary data.</text>
</comment>
<feature type="compositionally biased region" description="Polar residues" evidence="1">
    <location>
        <begin position="51"/>
        <end position="65"/>
    </location>
</feature>
<feature type="compositionally biased region" description="Polar residues" evidence="1">
    <location>
        <begin position="153"/>
        <end position="162"/>
    </location>
</feature>
<accession>A0A1Q9CDR5</accession>
<evidence type="ECO:0000313" key="2">
    <source>
        <dbReference type="EMBL" id="OLP81070.1"/>
    </source>
</evidence>
<sequence>MSTLDSGGSSSEKGVNPGSPGEGSFILFEDQISADIVTSRGDHLQGGPSVHSLQTGKSDSFRGTQSSDAVDSYLGWIQKVSTTELLSPIASRGQTRQETADTFTNQETSSGQQIMYIEQPEFRQRLRPEHPGFKSPSLRIGSRGRIFRRVSDPSGSIPTSQKALPLPASSAARAAPPALVNLQTHRQALTACTRRP</sequence>
<dbReference type="EMBL" id="LSRX01001315">
    <property type="protein sequence ID" value="OLP81070.1"/>
    <property type="molecule type" value="Genomic_DNA"/>
</dbReference>
<feature type="region of interest" description="Disordered" evidence="1">
    <location>
        <begin position="150"/>
        <end position="170"/>
    </location>
</feature>
<feature type="region of interest" description="Disordered" evidence="1">
    <location>
        <begin position="89"/>
        <end position="110"/>
    </location>
</feature>
<gene>
    <name evidence="2" type="ORF">AK812_SmicGene38440</name>
</gene>
<feature type="compositionally biased region" description="Polar residues" evidence="1">
    <location>
        <begin position="92"/>
        <end position="110"/>
    </location>
</feature>
<evidence type="ECO:0000313" key="3">
    <source>
        <dbReference type="Proteomes" id="UP000186817"/>
    </source>
</evidence>
<feature type="region of interest" description="Disordered" evidence="1">
    <location>
        <begin position="1"/>
        <end position="65"/>
    </location>
</feature>
<evidence type="ECO:0000256" key="1">
    <source>
        <dbReference type="SAM" id="MobiDB-lite"/>
    </source>
</evidence>
<proteinExistence type="predicted"/>